<gene>
    <name evidence="2" type="ORF">CC84DRAFT_1059955</name>
</gene>
<keyword evidence="3" id="KW-1185">Reference proteome</keyword>
<sequence>ESWWILALSAVCASGKPSLAADVYSYLISLPHHKTPNQRQKLMRKVREALVKMVPIIGVARPLEAIMCIDAVTRPEDKDSSFSREHWTNDKANHERGTRWLRQLYSDNLDPIKDIFKTQRDFGWISEEITYGLYLSDHRILDGVETELVVLSGMIAQNLPRMTAWHLRACRRMGLTPEECEVIQSCAERIVEFAGVTLEPLPRVKNIEHEV</sequence>
<keyword evidence="1" id="KW-0732">Signal</keyword>
<dbReference type="PANTHER" id="PTHR28180:SF5">
    <property type="entry name" value="DNA POLYMERASE ALPHA SUBUNIT B"/>
    <property type="match status" value="1"/>
</dbReference>
<evidence type="ECO:0000313" key="3">
    <source>
        <dbReference type="Proteomes" id="UP000077069"/>
    </source>
</evidence>
<evidence type="ECO:0000256" key="1">
    <source>
        <dbReference type="SAM" id="SignalP"/>
    </source>
</evidence>
<feature type="non-terminal residue" evidence="2">
    <location>
        <position position="211"/>
    </location>
</feature>
<dbReference type="FunCoup" id="A0A177C6V7">
    <property type="interactions" value="12"/>
</dbReference>
<feature type="chain" id="PRO_5008057800" description="Carboxymuconolactone decarboxylase-like domain-containing protein" evidence="1">
    <location>
        <begin position="21"/>
        <end position="211"/>
    </location>
</feature>
<dbReference type="SUPFAM" id="SSF69118">
    <property type="entry name" value="AhpD-like"/>
    <property type="match status" value="1"/>
</dbReference>
<feature type="signal peptide" evidence="1">
    <location>
        <begin position="1"/>
        <end position="20"/>
    </location>
</feature>
<dbReference type="InterPro" id="IPR029032">
    <property type="entry name" value="AhpD-like"/>
</dbReference>
<dbReference type="OrthoDB" id="5537330at2759"/>
<dbReference type="InParanoid" id="A0A177C6V7"/>
<evidence type="ECO:0008006" key="4">
    <source>
        <dbReference type="Google" id="ProtNLM"/>
    </source>
</evidence>
<name>A0A177C6V7_9PLEO</name>
<dbReference type="RefSeq" id="XP_018033216.1">
    <property type="nucleotide sequence ID" value="XM_018173575.2"/>
</dbReference>
<dbReference type="EMBL" id="KV441555">
    <property type="protein sequence ID" value="OAG02851.1"/>
    <property type="molecule type" value="Genomic_DNA"/>
</dbReference>
<dbReference type="AlphaFoldDB" id="A0A177C6V7"/>
<feature type="non-terminal residue" evidence="2">
    <location>
        <position position="1"/>
    </location>
</feature>
<dbReference type="PANTHER" id="PTHR28180">
    <property type="entry name" value="CONSERVED MITOCHONDRIAL PROTEIN-RELATED"/>
    <property type="match status" value="1"/>
</dbReference>
<dbReference type="Gene3D" id="1.20.1290.10">
    <property type="entry name" value="AhpD-like"/>
    <property type="match status" value="1"/>
</dbReference>
<evidence type="ECO:0000313" key="2">
    <source>
        <dbReference type="EMBL" id="OAG02851.1"/>
    </source>
</evidence>
<reference evidence="2 3" key="1">
    <citation type="submission" date="2016-05" db="EMBL/GenBank/DDBJ databases">
        <title>Comparative analysis of secretome profiles of manganese(II)-oxidizing ascomycete fungi.</title>
        <authorList>
            <consortium name="DOE Joint Genome Institute"/>
            <person name="Zeiner C.A."/>
            <person name="Purvine S.O."/>
            <person name="Zink E.M."/>
            <person name="Wu S."/>
            <person name="Pasa-Tolic L."/>
            <person name="Chaput D.L."/>
            <person name="Haridas S."/>
            <person name="Grigoriev I.V."/>
            <person name="Santelli C.M."/>
            <person name="Hansel C.M."/>
        </authorList>
    </citation>
    <scope>NUCLEOTIDE SEQUENCE [LARGE SCALE GENOMIC DNA]</scope>
    <source>
        <strain evidence="2 3">AP3s5-JAC2a</strain>
    </source>
</reference>
<proteinExistence type="predicted"/>
<dbReference type="Proteomes" id="UP000077069">
    <property type="component" value="Unassembled WGS sequence"/>
</dbReference>
<organism evidence="2 3">
    <name type="scientific">Paraphaeosphaeria sporulosa</name>
    <dbReference type="NCBI Taxonomy" id="1460663"/>
    <lineage>
        <taxon>Eukaryota</taxon>
        <taxon>Fungi</taxon>
        <taxon>Dikarya</taxon>
        <taxon>Ascomycota</taxon>
        <taxon>Pezizomycotina</taxon>
        <taxon>Dothideomycetes</taxon>
        <taxon>Pleosporomycetidae</taxon>
        <taxon>Pleosporales</taxon>
        <taxon>Massarineae</taxon>
        <taxon>Didymosphaeriaceae</taxon>
        <taxon>Paraphaeosphaeria</taxon>
    </lineage>
</organism>
<dbReference type="STRING" id="1460663.A0A177C6V7"/>
<dbReference type="GeneID" id="28757061"/>
<protein>
    <recommendedName>
        <fullName evidence="4">Carboxymuconolactone decarboxylase-like domain-containing protein</fullName>
    </recommendedName>
</protein>
<dbReference type="InterPro" id="IPR052999">
    <property type="entry name" value="PTS1_Protein"/>
</dbReference>
<accession>A0A177C6V7</accession>